<proteinExistence type="predicted"/>
<evidence type="ECO:0000313" key="2">
    <source>
        <dbReference type="Proteomes" id="UP000078316"/>
    </source>
</evidence>
<dbReference type="EMBL" id="LWHQ01000092">
    <property type="protein sequence ID" value="OAS13883.1"/>
    <property type="molecule type" value="Genomic_DNA"/>
</dbReference>
<sequence length="72" mass="7822">MMQRKKIDHLLRAAASVTGHRTFVLVGSTVVLLRCKNIPADMLMTPEADLYVPDIPDQDDVSDAIEGSIGQG</sequence>
<accession>A0A179RWX1</accession>
<organism evidence="1 2">
    <name type="scientific">Methylobacterium platani</name>
    <dbReference type="NCBI Taxonomy" id="427683"/>
    <lineage>
        <taxon>Bacteria</taxon>
        <taxon>Pseudomonadati</taxon>
        <taxon>Pseudomonadota</taxon>
        <taxon>Alphaproteobacteria</taxon>
        <taxon>Hyphomicrobiales</taxon>
        <taxon>Methylobacteriaceae</taxon>
        <taxon>Methylobacterium</taxon>
    </lineage>
</organism>
<dbReference type="RefSeq" id="WP_048437664.1">
    <property type="nucleotide sequence ID" value="NZ_LWHQ01000092.1"/>
</dbReference>
<reference evidence="1 2" key="1">
    <citation type="submission" date="2016-04" db="EMBL/GenBank/DDBJ databases">
        <authorList>
            <person name="Evans L.H."/>
            <person name="Alamgir A."/>
            <person name="Owens N."/>
            <person name="Weber N.D."/>
            <person name="Virtaneva K."/>
            <person name="Barbian K."/>
            <person name="Babar A."/>
            <person name="Rosenke K."/>
        </authorList>
    </citation>
    <scope>NUCLEOTIDE SEQUENCE [LARGE SCALE GENOMIC DNA]</scope>
    <source>
        <strain evidence="1 2">PMB02</strain>
    </source>
</reference>
<dbReference type="STRING" id="427683.A5481_30950"/>
<dbReference type="AlphaFoldDB" id="A0A179RWX1"/>
<dbReference type="OrthoDB" id="8005789at2"/>
<protein>
    <submittedName>
        <fullName evidence="1">Uncharacterized protein</fullName>
    </submittedName>
</protein>
<name>A0A179RWX1_9HYPH</name>
<evidence type="ECO:0000313" key="1">
    <source>
        <dbReference type="EMBL" id="OAS13883.1"/>
    </source>
</evidence>
<comment type="caution">
    <text evidence="1">The sequence shown here is derived from an EMBL/GenBank/DDBJ whole genome shotgun (WGS) entry which is preliminary data.</text>
</comment>
<gene>
    <name evidence="1" type="ORF">A5481_30950</name>
</gene>
<dbReference type="Proteomes" id="UP000078316">
    <property type="component" value="Unassembled WGS sequence"/>
</dbReference>